<dbReference type="GO" id="GO:0016491">
    <property type="term" value="F:oxidoreductase activity"/>
    <property type="evidence" value="ECO:0007669"/>
    <property type="project" value="UniProtKB-KW"/>
</dbReference>
<dbReference type="PRINTS" id="PR00081">
    <property type="entry name" value="GDHRDH"/>
</dbReference>
<keyword evidence="6" id="KW-1185">Reference proteome</keyword>
<proteinExistence type="inferred from homology"/>
<dbReference type="SMART" id="SM00822">
    <property type="entry name" value="PKS_KR"/>
    <property type="match status" value="1"/>
</dbReference>
<dbReference type="PANTHER" id="PTHR43976">
    <property type="entry name" value="SHORT CHAIN DEHYDROGENASE"/>
    <property type="match status" value="1"/>
</dbReference>
<evidence type="ECO:0000313" key="6">
    <source>
        <dbReference type="Proteomes" id="UP000321261"/>
    </source>
</evidence>
<comment type="caution">
    <text evidence="5">The sequence shown here is derived from an EMBL/GenBank/DDBJ whole genome shotgun (WGS) entry which is preliminary data.</text>
</comment>
<dbReference type="RefSeq" id="WP_147254500.1">
    <property type="nucleotide sequence ID" value="NZ_VIWU01000001.1"/>
</dbReference>
<dbReference type="EMBL" id="VIWU01000001">
    <property type="protein sequence ID" value="TWF75268.1"/>
    <property type="molecule type" value="Genomic_DNA"/>
</dbReference>
<organism evidence="5 6">
    <name type="scientific">Pseudonocardia hierapolitana</name>
    <dbReference type="NCBI Taxonomy" id="1128676"/>
    <lineage>
        <taxon>Bacteria</taxon>
        <taxon>Bacillati</taxon>
        <taxon>Actinomycetota</taxon>
        <taxon>Actinomycetes</taxon>
        <taxon>Pseudonocardiales</taxon>
        <taxon>Pseudonocardiaceae</taxon>
        <taxon>Pseudonocardia</taxon>
    </lineage>
</organism>
<accession>A0A561SK70</accession>
<dbReference type="Gene3D" id="3.40.50.720">
    <property type="entry name" value="NAD(P)-binding Rossmann-like Domain"/>
    <property type="match status" value="1"/>
</dbReference>
<dbReference type="InterPro" id="IPR051911">
    <property type="entry name" value="SDR_oxidoreductase"/>
</dbReference>
<evidence type="ECO:0000259" key="4">
    <source>
        <dbReference type="SMART" id="SM00822"/>
    </source>
</evidence>
<dbReference type="InterPro" id="IPR002347">
    <property type="entry name" value="SDR_fam"/>
</dbReference>
<sequence length="280" mass="29830">MRSWFITGGTPGGFGMAFAEAALEIGDQVALTARRPAELAAWAHVYGDRVLVVPLDVTDAGQVQKAVRTAEERFGDIDVLVNNAGRGWYGSIEGMDETDVRGMFELNFFAVLSVIRAVLPGMRARGSGWIVNMSSVAGLRGVTGFGYYSATKFALEAVTEVLREEVAPLGIGVMAVEPGAFRTRAYAGFAGEPVQEPIAEYRPVLERVRAAMIDQDGKQPGDPQRGARAVIAAMAQDPPPRRLVLGNAGFDVAVATLEESLAELRASEPLSRGADFPTAS</sequence>
<dbReference type="OrthoDB" id="9792003at2"/>
<keyword evidence="2" id="KW-0560">Oxidoreductase</keyword>
<dbReference type="PANTHER" id="PTHR43976:SF16">
    <property type="entry name" value="SHORT-CHAIN DEHYDROGENASE_REDUCTASE FAMILY PROTEIN"/>
    <property type="match status" value="1"/>
</dbReference>
<dbReference type="CDD" id="cd05374">
    <property type="entry name" value="17beta-HSD-like_SDR_c"/>
    <property type="match status" value="1"/>
</dbReference>
<name>A0A561SK70_9PSEU</name>
<dbReference type="AlphaFoldDB" id="A0A561SK70"/>
<dbReference type="InterPro" id="IPR036291">
    <property type="entry name" value="NAD(P)-bd_dom_sf"/>
</dbReference>
<reference evidence="5 6" key="1">
    <citation type="submission" date="2019-06" db="EMBL/GenBank/DDBJ databases">
        <title>Sequencing the genomes of 1000 actinobacteria strains.</title>
        <authorList>
            <person name="Klenk H.-P."/>
        </authorList>
    </citation>
    <scope>NUCLEOTIDE SEQUENCE [LARGE SCALE GENOMIC DNA]</scope>
    <source>
        <strain evidence="5 6">DSM 45671</strain>
    </source>
</reference>
<evidence type="ECO:0000256" key="2">
    <source>
        <dbReference type="ARBA" id="ARBA00023002"/>
    </source>
</evidence>
<dbReference type="Proteomes" id="UP000321261">
    <property type="component" value="Unassembled WGS sequence"/>
</dbReference>
<protein>
    <submittedName>
        <fullName evidence="5">Short-subunit dehydrogenase</fullName>
    </submittedName>
</protein>
<dbReference type="Pfam" id="PF00106">
    <property type="entry name" value="adh_short"/>
    <property type="match status" value="1"/>
</dbReference>
<dbReference type="InterPro" id="IPR057326">
    <property type="entry name" value="KR_dom"/>
</dbReference>
<dbReference type="InterPro" id="IPR020904">
    <property type="entry name" value="Sc_DH/Rdtase_CS"/>
</dbReference>
<dbReference type="PRINTS" id="PR00080">
    <property type="entry name" value="SDRFAMILY"/>
</dbReference>
<evidence type="ECO:0000256" key="1">
    <source>
        <dbReference type="ARBA" id="ARBA00006484"/>
    </source>
</evidence>
<comment type="similarity">
    <text evidence="1 3">Belongs to the short-chain dehydrogenases/reductases (SDR) family.</text>
</comment>
<feature type="domain" description="Ketoreductase" evidence="4">
    <location>
        <begin position="2"/>
        <end position="179"/>
    </location>
</feature>
<dbReference type="SUPFAM" id="SSF51735">
    <property type="entry name" value="NAD(P)-binding Rossmann-fold domains"/>
    <property type="match status" value="1"/>
</dbReference>
<dbReference type="PROSITE" id="PS00061">
    <property type="entry name" value="ADH_SHORT"/>
    <property type="match status" value="1"/>
</dbReference>
<evidence type="ECO:0000313" key="5">
    <source>
        <dbReference type="EMBL" id="TWF75268.1"/>
    </source>
</evidence>
<evidence type="ECO:0000256" key="3">
    <source>
        <dbReference type="RuleBase" id="RU000363"/>
    </source>
</evidence>
<gene>
    <name evidence="5" type="ORF">FHX44_111152</name>
</gene>